<comment type="caution">
    <text evidence="4">The sequence shown here is derived from an EMBL/GenBank/DDBJ whole genome shotgun (WGS) entry which is preliminary data.</text>
</comment>
<organism evidence="4 5">
    <name type="scientific">Microvirga vignae</name>
    <dbReference type="NCBI Taxonomy" id="1225564"/>
    <lineage>
        <taxon>Bacteria</taxon>
        <taxon>Pseudomonadati</taxon>
        <taxon>Pseudomonadota</taxon>
        <taxon>Alphaproteobacteria</taxon>
        <taxon>Hyphomicrobiales</taxon>
        <taxon>Methylobacteriaceae</taxon>
        <taxon>Microvirga</taxon>
    </lineage>
</organism>
<name>A0A0H1RI86_9HYPH</name>
<feature type="domain" description="Ketoreductase" evidence="3">
    <location>
        <begin position="8"/>
        <end position="191"/>
    </location>
</feature>
<evidence type="ECO:0000259" key="3">
    <source>
        <dbReference type="SMART" id="SM00822"/>
    </source>
</evidence>
<dbReference type="GO" id="GO:0016491">
    <property type="term" value="F:oxidoreductase activity"/>
    <property type="evidence" value="ECO:0007669"/>
    <property type="project" value="UniProtKB-KW"/>
</dbReference>
<evidence type="ECO:0000313" key="4">
    <source>
        <dbReference type="EMBL" id="KLK94566.1"/>
    </source>
</evidence>
<dbReference type="PRINTS" id="PR00081">
    <property type="entry name" value="GDHRDH"/>
</dbReference>
<dbReference type="NCBIfam" id="NF005559">
    <property type="entry name" value="PRK07231.1"/>
    <property type="match status" value="1"/>
</dbReference>
<comment type="similarity">
    <text evidence="1">Belongs to the short-chain dehydrogenases/reductases (SDR) family.</text>
</comment>
<keyword evidence="5" id="KW-1185">Reference proteome</keyword>
<dbReference type="AlphaFoldDB" id="A0A0H1RI86"/>
<protein>
    <submittedName>
        <fullName evidence="4">Oxidoreductase</fullName>
    </submittedName>
</protein>
<proteinExistence type="inferred from homology"/>
<keyword evidence="2" id="KW-0560">Oxidoreductase</keyword>
<dbReference type="PANTHER" id="PTHR43639">
    <property type="entry name" value="OXIDOREDUCTASE, SHORT-CHAIN DEHYDROGENASE/REDUCTASE FAMILY (AFU_ORTHOLOGUE AFUA_5G02870)"/>
    <property type="match status" value="1"/>
</dbReference>
<evidence type="ECO:0000313" key="5">
    <source>
        <dbReference type="Proteomes" id="UP000035489"/>
    </source>
</evidence>
<dbReference type="SUPFAM" id="SSF51735">
    <property type="entry name" value="NAD(P)-binding Rossmann-fold domains"/>
    <property type="match status" value="1"/>
</dbReference>
<dbReference type="PANTHER" id="PTHR43639:SF1">
    <property type="entry name" value="SHORT-CHAIN DEHYDROGENASE_REDUCTASE FAMILY PROTEIN"/>
    <property type="match status" value="1"/>
</dbReference>
<dbReference type="InterPro" id="IPR036291">
    <property type="entry name" value="NAD(P)-bd_dom_sf"/>
</dbReference>
<dbReference type="PROSITE" id="PS00061">
    <property type="entry name" value="ADH_SHORT"/>
    <property type="match status" value="1"/>
</dbReference>
<gene>
    <name evidence="4" type="ORF">AA309_03080</name>
</gene>
<dbReference type="PATRIC" id="fig|1225564.3.peg.360"/>
<dbReference type="Gene3D" id="3.40.50.720">
    <property type="entry name" value="NAD(P)-binding Rossmann-like Domain"/>
    <property type="match status" value="1"/>
</dbReference>
<dbReference type="InterPro" id="IPR057326">
    <property type="entry name" value="KR_dom"/>
</dbReference>
<evidence type="ECO:0000256" key="1">
    <source>
        <dbReference type="ARBA" id="ARBA00006484"/>
    </source>
</evidence>
<dbReference type="OrthoDB" id="154414at2"/>
<dbReference type="InterPro" id="IPR002347">
    <property type="entry name" value="SDR_fam"/>
</dbReference>
<dbReference type="InterPro" id="IPR020904">
    <property type="entry name" value="Sc_DH/Rdtase_CS"/>
</dbReference>
<dbReference type="EMBL" id="LCYG01000011">
    <property type="protein sequence ID" value="KLK94566.1"/>
    <property type="molecule type" value="Genomic_DNA"/>
</dbReference>
<dbReference type="CDD" id="cd05233">
    <property type="entry name" value="SDR_c"/>
    <property type="match status" value="1"/>
</dbReference>
<evidence type="ECO:0000256" key="2">
    <source>
        <dbReference type="ARBA" id="ARBA00023002"/>
    </source>
</evidence>
<dbReference type="STRING" id="1225564.AA309_03080"/>
<dbReference type="SMART" id="SM00822">
    <property type="entry name" value="PKS_KR"/>
    <property type="match status" value="1"/>
</dbReference>
<dbReference type="FunFam" id="3.40.50.720:FF:000084">
    <property type="entry name" value="Short-chain dehydrogenase reductase"/>
    <property type="match status" value="1"/>
</dbReference>
<dbReference type="RefSeq" id="WP_047187514.1">
    <property type="nucleotide sequence ID" value="NZ_LCYG01000011.1"/>
</dbReference>
<sequence>MLEDLKSKRVLVTGSSTGMGAAVAKAFAARGARVIVHYNSSAGEAEAIVRDIRNAGGEAHALQADVSRSAAAAQLVEDSVAKLGGLDVLINNAGAMIKRSPLQEIDDDLYDRVLDTNIRSVVMTSKAALPYLSRAEGGGVIINTSSIAARNGGGPGAGLYAGAKAFVLNITRNMAKELAPNNIRVNGVSPGVIMTPFHERFSSPDWIETQRKTIPMARIGTPEDAVGVFLFLASNAMSGYINGQTIELNGGQYMP</sequence>
<accession>A0A0H1RI86</accession>
<reference evidence="4 5" key="1">
    <citation type="submission" date="2015-05" db="EMBL/GenBank/DDBJ databases">
        <title>Draft genome sequence of Microvirga vignae strain BR3299, a novel nitrogen fixing bacteria isolated from Brazil semi-aired region.</title>
        <authorList>
            <person name="Zilli J.E."/>
            <person name="Passos S.R."/>
            <person name="Leite J."/>
            <person name="Baldani J.I."/>
            <person name="Xavier G.R."/>
            <person name="Rumjaneck N.G."/>
            <person name="Simoes-Araujo J.L."/>
        </authorList>
    </citation>
    <scope>NUCLEOTIDE SEQUENCE [LARGE SCALE GENOMIC DNA]</scope>
    <source>
        <strain evidence="4 5">BR3299</strain>
    </source>
</reference>
<dbReference type="PRINTS" id="PR00080">
    <property type="entry name" value="SDRFAMILY"/>
</dbReference>
<dbReference type="Proteomes" id="UP000035489">
    <property type="component" value="Unassembled WGS sequence"/>
</dbReference>
<dbReference type="Pfam" id="PF13561">
    <property type="entry name" value="adh_short_C2"/>
    <property type="match status" value="1"/>
</dbReference>